<dbReference type="AlphaFoldDB" id="A0A0H4J0C4"/>
<evidence type="ECO:0000256" key="1">
    <source>
        <dbReference type="SAM" id="SignalP"/>
    </source>
</evidence>
<feature type="signal peptide" evidence="1">
    <location>
        <begin position="1"/>
        <end position="21"/>
    </location>
</feature>
<accession>A0A0H4J0C4</accession>
<evidence type="ECO:0000313" key="2">
    <source>
        <dbReference type="EMBL" id="AKO66239.1"/>
    </source>
</evidence>
<keyword evidence="3" id="KW-1185">Reference proteome</keyword>
<keyword evidence="1" id="KW-0732">Signal</keyword>
<protein>
    <recommendedName>
        <fullName evidence="4">Lysozyme inhibitor LprI N-terminal domain-containing protein</fullName>
    </recommendedName>
</protein>
<reference evidence="2 3" key="1">
    <citation type="submission" date="2015-03" db="EMBL/GenBank/DDBJ databases">
        <title>Comparative analysis of the OM43 clade including a novel species from Red Sea uncovers genomic and metabolic diversity among marine methylotrophs.</title>
        <authorList>
            <person name="Jimenez-Infante F."/>
            <person name="Ngugi D.K."/>
            <person name="Vinu M."/>
            <person name="Alam I."/>
            <person name="Kamau A."/>
            <person name="Blom J."/>
            <person name="Bajic V.B."/>
            <person name="Stingl U."/>
        </authorList>
    </citation>
    <scope>NUCLEOTIDE SEQUENCE [LARGE SCALE GENOMIC DNA]</scope>
    <source>
        <strain evidence="2 3">MBRSH7</strain>
    </source>
</reference>
<evidence type="ECO:0008006" key="4">
    <source>
        <dbReference type="Google" id="ProtNLM"/>
    </source>
</evidence>
<name>A0A0H4J0C4_9PROT</name>
<organism evidence="2 3">
    <name type="scientific">Methylophilales bacterium MBRS-H7</name>
    <dbReference type="NCBI Taxonomy" id="1623450"/>
    <lineage>
        <taxon>Bacteria</taxon>
        <taxon>Pseudomonadati</taxon>
        <taxon>Pseudomonadota</taxon>
        <taxon>Betaproteobacteria</taxon>
        <taxon>Nitrosomonadales</taxon>
        <taxon>OM43 clade</taxon>
    </lineage>
</organism>
<sequence length="125" mass="14995">MKFFYMLILFVLLTNCSTAYKEPVVLMDQAYLNCETLHSEFIDVFECIQSDEITKNLKTDEVDLLFLKGEQLKEQINQGKLSSIDAKFEWKKLIFDIKQQLSESRYRRMYESICRVNYRGHCVRW</sequence>
<dbReference type="EMBL" id="CP011002">
    <property type="protein sequence ID" value="AKO66239.1"/>
    <property type="molecule type" value="Genomic_DNA"/>
</dbReference>
<evidence type="ECO:0000313" key="3">
    <source>
        <dbReference type="Proteomes" id="UP000066549"/>
    </source>
</evidence>
<gene>
    <name evidence="2" type="ORF">VI33_06100</name>
</gene>
<feature type="chain" id="PRO_5005206668" description="Lysozyme inhibitor LprI N-terminal domain-containing protein" evidence="1">
    <location>
        <begin position="22"/>
        <end position="125"/>
    </location>
</feature>
<proteinExistence type="predicted"/>
<dbReference type="Proteomes" id="UP000066549">
    <property type="component" value="Chromosome"/>
</dbReference>